<dbReference type="InterPro" id="IPR051811">
    <property type="entry name" value="Cytochrome_c550/c551-like"/>
</dbReference>
<keyword evidence="2 6" id="KW-0349">Heme</keyword>
<evidence type="ECO:0000256" key="1">
    <source>
        <dbReference type="ARBA" id="ARBA00022448"/>
    </source>
</evidence>
<sequence length="98" mass="10072">MKTILTVAAALLGATLATTAWSKDDPAAGAQLYATNCTACHGADRAGVPGAFPALTDVDKRLDSAQIKEKISKGGGLMPPFPLLSQQDVDNIASFLAQ</sequence>
<dbReference type="Gene3D" id="1.10.760.10">
    <property type="entry name" value="Cytochrome c-like domain"/>
    <property type="match status" value="1"/>
</dbReference>
<evidence type="ECO:0000259" key="8">
    <source>
        <dbReference type="PROSITE" id="PS51007"/>
    </source>
</evidence>
<keyword evidence="4" id="KW-0249">Electron transport</keyword>
<dbReference type="PANTHER" id="PTHR37823:SF4">
    <property type="entry name" value="MENAQUINOL-CYTOCHROME C REDUCTASE CYTOCHROME B_C SUBUNIT"/>
    <property type="match status" value="1"/>
</dbReference>
<evidence type="ECO:0000256" key="5">
    <source>
        <dbReference type="ARBA" id="ARBA00023004"/>
    </source>
</evidence>
<keyword evidence="10" id="KW-1185">Reference proteome</keyword>
<dbReference type="RefSeq" id="WP_206229199.1">
    <property type="nucleotide sequence ID" value="NZ_JAFIWB010000004.1"/>
</dbReference>
<organism evidence="9 10">
    <name type="scientific">Xanthomonas bonasiae</name>
    <dbReference type="NCBI Taxonomy" id="2810351"/>
    <lineage>
        <taxon>Bacteria</taxon>
        <taxon>Pseudomonadati</taxon>
        <taxon>Pseudomonadota</taxon>
        <taxon>Gammaproteobacteria</taxon>
        <taxon>Lysobacterales</taxon>
        <taxon>Lysobacteraceae</taxon>
        <taxon>Xanthomonas</taxon>
    </lineage>
</organism>
<dbReference type="PROSITE" id="PS51007">
    <property type="entry name" value="CYTC"/>
    <property type="match status" value="1"/>
</dbReference>
<evidence type="ECO:0000256" key="7">
    <source>
        <dbReference type="SAM" id="SignalP"/>
    </source>
</evidence>
<name>A0ABS3B2Q8_9XANT</name>
<dbReference type="SUPFAM" id="SSF46626">
    <property type="entry name" value="Cytochrome c"/>
    <property type="match status" value="1"/>
</dbReference>
<protein>
    <submittedName>
        <fullName evidence="9">Cytochrome c</fullName>
    </submittedName>
</protein>
<dbReference type="PANTHER" id="PTHR37823">
    <property type="entry name" value="CYTOCHROME C-553-LIKE"/>
    <property type="match status" value="1"/>
</dbReference>
<proteinExistence type="predicted"/>
<dbReference type="InterPro" id="IPR036909">
    <property type="entry name" value="Cyt_c-like_dom_sf"/>
</dbReference>
<evidence type="ECO:0000313" key="9">
    <source>
        <dbReference type="EMBL" id="MBN6101860.1"/>
    </source>
</evidence>
<keyword evidence="1" id="KW-0813">Transport</keyword>
<evidence type="ECO:0000313" key="10">
    <source>
        <dbReference type="Proteomes" id="UP000695802"/>
    </source>
</evidence>
<dbReference type="Pfam" id="PF13442">
    <property type="entry name" value="Cytochrome_CBB3"/>
    <property type="match status" value="1"/>
</dbReference>
<evidence type="ECO:0000256" key="6">
    <source>
        <dbReference type="PROSITE-ProRule" id="PRU00433"/>
    </source>
</evidence>
<feature type="chain" id="PRO_5045481084" evidence="7">
    <location>
        <begin position="23"/>
        <end position="98"/>
    </location>
</feature>
<keyword evidence="3 6" id="KW-0479">Metal-binding</keyword>
<accession>A0ABS3B2Q8</accession>
<dbReference type="Proteomes" id="UP000695802">
    <property type="component" value="Unassembled WGS sequence"/>
</dbReference>
<evidence type="ECO:0000256" key="3">
    <source>
        <dbReference type="ARBA" id="ARBA00022723"/>
    </source>
</evidence>
<dbReference type="EMBL" id="JAFIWB010000004">
    <property type="protein sequence ID" value="MBN6101860.1"/>
    <property type="molecule type" value="Genomic_DNA"/>
</dbReference>
<feature type="signal peptide" evidence="7">
    <location>
        <begin position="1"/>
        <end position="22"/>
    </location>
</feature>
<evidence type="ECO:0000256" key="2">
    <source>
        <dbReference type="ARBA" id="ARBA00022617"/>
    </source>
</evidence>
<gene>
    <name evidence="9" type="ORF">JR064_06725</name>
</gene>
<keyword evidence="5 6" id="KW-0408">Iron</keyword>
<evidence type="ECO:0000256" key="4">
    <source>
        <dbReference type="ARBA" id="ARBA00022982"/>
    </source>
</evidence>
<feature type="domain" description="Cytochrome c" evidence="8">
    <location>
        <begin position="24"/>
        <end position="98"/>
    </location>
</feature>
<reference evidence="9 10" key="1">
    <citation type="submission" date="2021-02" db="EMBL/GenBank/DDBJ databases">
        <title>Taxonomically Unique Crown Gall-Associated Xanthomonas Stains Have Deficiency in Virulence Repertories.</title>
        <authorList>
            <person name="Mafakheri H."/>
            <person name="Taghavi S.M."/>
            <person name="Dimkic I."/>
            <person name="Nemanja K."/>
            <person name="Osdaghi E."/>
        </authorList>
    </citation>
    <scope>NUCLEOTIDE SEQUENCE [LARGE SCALE GENOMIC DNA]</scope>
    <source>
        <strain evidence="9 10">FX4</strain>
    </source>
</reference>
<keyword evidence="7" id="KW-0732">Signal</keyword>
<dbReference type="InterPro" id="IPR009056">
    <property type="entry name" value="Cyt_c-like_dom"/>
</dbReference>
<comment type="caution">
    <text evidence="9">The sequence shown here is derived from an EMBL/GenBank/DDBJ whole genome shotgun (WGS) entry which is preliminary data.</text>
</comment>